<accession>A0A2H1EBG0</accession>
<gene>
    <name evidence="1" type="ORF">MARIT_2217</name>
</gene>
<dbReference type="Proteomes" id="UP000231564">
    <property type="component" value="Chromosome MARIT"/>
</dbReference>
<dbReference type="EMBL" id="LT634361">
    <property type="protein sequence ID" value="SFZ83766.1"/>
    <property type="molecule type" value="Genomic_DNA"/>
</dbReference>
<dbReference type="RefSeq" id="WP_100211497.1">
    <property type="nucleotide sequence ID" value="NZ_CP138495.1"/>
</dbReference>
<keyword evidence="2" id="KW-1185">Reference proteome</keyword>
<dbReference type="STRING" id="1349785.GCA_000509405_01734"/>
<evidence type="ECO:0000313" key="2">
    <source>
        <dbReference type="Proteomes" id="UP000231564"/>
    </source>
</evidence>
<dbReference type="KEGG" id="tmar:MARIT_2217"/>
<dbReference type="OrthoDB" id="659408at2"/>
<organism evidence="1 2">
    <name type="scientific">Tenacibaculum maritimum NCIMB 2154</name>
    <dbReference type="NCBI Taxonomy" id="1349785"/>
    <lineage>
        <taxon>Bacteria</taxon>
        <taxon>Pseudomonadati</taxon>
        <taxon>Bacteroidota</taxon>
        <taxon>Flavobacteriia</taxon>
        <taxon>Flavobacteriales</taxon>
        <taxon>Flavobacteriaceae</taxon>
        <taxon>Tenacibaculum</taxon>
    </lineage>
</organism>
<name>A0A2H1EBG0_9FLAO</name>
<sequence>MNNSNKIPVYCVPGLAANSKIFEFISLPKDTFEMYYLEWLIPLHIEETLSDYALRMCALIQHENPILIGVSFGGILVQEMSKLIKTQKVIIISSIKNNQEFPKQLKLIKSTGAYKLFPTKIVAHIEDYEKYFLGGFLKKRAEMYKIYLSVRDPLYLHWSIYNVLHWNQKESLPNIIHIHGTNDHVFPLKYINNAIEIEKGTHAMILIKAKNISKIIQEALTC</sequence>
<dbReference type="Gene3D" id="3.40.50.1820">
    <property type="entry name" value="alpha/beta hydrolase"/>
    <property type="match status" value="1"/>
</dbReference>
<dbReference type="InterPro" id="IPR029058">
    <property type="entry name" value="AB_hydrolase_fold"/>
</dbReference>
<reference evidence="1 2" key="1">
    <citation type="submission" date="2016-11" db="EMBL/GenBank/DDBJ databases">
        <authorList>
            <person name="Jaros S."/>
            <person name="Januszkiewicz K."/>
            <person name="Wedrychowicz H."/>
        </authorList>
    </citation>
    <scope>NUCLEOTIDE SEQUENCE [LARGE SCALE GENOMIC DNA]</scope>
    <source>
        <strain evidence="1">NCIMB 2154T</strain>
    </source>
</reference>
<dbReference type="SUPFAM" id="SSF53474">
    <property type="entry name" value="alpha/beta-Hydrolases"/>
    <property type="match status" value="1"/>
</dbReference>
<protein>
    <recommendedName>
        <fullName evidence="3">Alpha/beta hydrolase</fullName>
    </recommendedName>
</protein>
<evidence type="ECO:0000313" key="1">
    <source>
        <dbReference type="EMBL" id="SFZ83766.1"/>
    </source>
</evidence>
<dbReference type="GeneID" id="47723699"/>
<dbReference type="AlphaFoldDB" id="A0A2H1EBG0"/>
<proteinExistence type="predicted"/>
<evidence type="ECO:0008006" key="3">
    <source>
        <dbReference type="Google" id="ProtNLM"/>
    </source>
</evidence>